<reference evidence="1" key="1">
    <citation type="submission" date="2021-03" db="EMBL/GenBank/DDBJ databases">
        <title>Draft genome sequence of rust myrtle Austropuccinia psidii MF-1, a brazilian biotype.</title>
        <authorList>
            <person name="Quecine M.C."/>
            <person name="Pachon D.M.R."/>
            <person name="Bonatelli M.L."/>
            <person name="Correr F.H."/>
            <person name="Franceschini L.M."/>
            <person name="Leite T.F."/>
            <person name="Margarido G.R.A."/>
            <person name="Almeida C.A."/>
            <person name="Ferrarezi J.A."/>
            <person name="Labate C.A."/>
        </authorList>
    </citation>
    <scope>NUCLEOTIDE SEQUENCE</scope>
    <source>
        <strain evidence="1">MF-1</strain>
    </source>
</reference>
<sequence>MASTNPTPTTEQLASGALSMEQVLLSIMKNQETISSTIGMLREDVYKLKISAPSPKKSISNTSQIPHQKLRNEAIPAHSQSEPPVSKVTTQNKPARFQKNQNHPQRILPHHSRLLSNIILCKCNLVLWDIAEKDAIPFAPVQETLVQFYFRFSNSKDLNNALKDCSKTPLLKNEADVQALAARKLQTVKLACRVSRIGALYQSYIQGALACLGCSRWSPNLAQNSKDLYNVACQILAIAAFQQAAAAGAFDNQNVNLAFIMQMGLLQKTYNHFVHYFMKAWYDKEAKLGGSVKAAGAKKSINKSRER</sequence>
<proteinExistence type="predicted"/>
<organism evidence="1 2">
    <name type="scientific">Austropuccinia psidii MF-1</name>
    <dbReference type="NCBI Taxonomy" id="1389203"/>
    <lineage>
        <taxon>Eukaryota</taxon>
        <taxon>Fungi</taxon>
        <taxon>Dikarya</taxon>
        <taxon>Basidiomycota</taxon>
        <taxon>Pucciniomycotina</taxon>
        <taxon>Pucciniomycetes</taxon>
        <taxon>Pucciniales</taxon>
        <taxon>Sphaerophragmiaceae</taxon>
        <taxon>Austropuccinia</taxon>
    </lineage>
</organism>
<dbReference type="AlphaFoldDB" id="A0A9Q3K7M9"/>
<keyword evidence="2" id="KW-1185">Reference proteome</keyword>
<evidence type="ECO:0000313" key="1">
    <source>
        <dbReference type="EMBL" id="MBW0576358.1"/>
    </source>
</evidence>
<comment type="caution">
    <text evidence="1">The sequence shown here is derived from an EMBL/GenBank/DDBJ whole genome shotgun (WGS) entry which is preliminary data.</text>
</comment>
<dbReference type="EMBL" id="AVOT02098196">
    <property type="protein sequence ID" value="MBW0576358.1"/>
    <property type="molecule type" value="Genomic_DNA"/>
</dbReference>
<protein>
    <submittedName>
        <fullName evidence="1">Uncharacterized protein</fullName>
    </submittedName>
</protein>
<feature type="non-terminal residue" evidence="1">
    <location>
        <position position="307"/>
    </location>
</feature>
<gene>
    <name evidence="1" type="ORF">O181_116073</name>
</gene>
<evidence type="ECO:0000313" key="2">
    <source>
        <dbReference type="Proteomes" id="UP000765509"/>
    </source>
</evidence>
<dbReference type="OrthoDB" id="2517477at2759"/>
<dbReference type="Proteomes" id="UP000765509">
    <property type="component" value="Unassembled WGS sequence"/>
</dbReference>
<name>A0A9Q3K7M9_9BASI</name>
<accession>A0A9Q3K7M9</accession>